<feature type="binding site" evidence="6">
    <location>
        <position position="217"/>
    </location>
    <ligand>
        <name>dimethylallyl phosphate</name>
        <dbReference type="ChEBI" id="CHEBI:88052"/>
    </ligand>
</feature>
<protein>
    <recommendedName>
        <fullName evidence="6">Flavin prenyltransferase PAD1, mitochondrial</fullName>
        <ecNumber evidence="6">2.5.1.129</ecNumber>
    </recommendedName>
</protein>
<dbReference type="Pfam" id="PF02441">
    <property type="entry name" value="Flavoprotein"/>
    <property type="match status" value="1"/>
</dbReference>
<evidence type="ECO:0000256" key="6">
    <source>
        <dbReference type="HAMAP-Rule" id="MF_03197"/>
    </source>
</evidence>
<comment type="similarity">
    <text evidence="5 6">Belongs to the UbiX/PAD1 family.</text>
</comment>
<name>A0A5N6DGN0_ASPPA</name>
<dbReference type="AlphaFoldDB" id="A0A5N6DGN0"/>
<dbReference type="EMBL" id="ML734981">
    <property type="protein sequence ID" value="KAB8204306.1"/>
    <property type="molecule type" value="Genomic_DNA"/>
</dbReference>
<evidence type="ECO:0000256" key="4">
    <source>
        <dbReference type="ARBA" id="ARBA00022679"/>
    </source>
</evidence>
<evidence type="ECO:0000256" key="7">
    <source>
        <dbReference type="SAM" id="MobiDB-lite"/>
    </source>
</evidence>
<dbReference type="HAMAP" id="MF_01984">
    <property type="entry name" value="ubiX_pad"/>
    <property type="match status" value="1"/>
</dbReference>
<dbReference type="Proteomes" id="UP000326532">
    <property type="component" value="Unassembled WGS sequence"/>
</dbReference>
<dbReference type="InterPro" id="IPR004507">
    <property type="entry name" value="UbiX-like"/>
</dbReference>
<keyword evidence="3 6" id="KW-0288">FMN</keyword>
<dbReference type="EC" id="2.5.1.129" evidence="6"/>
<evidence type="ECO:0000259" key="8">
    <source>
        <dbReference type="Pfam" id="PF02441"/>
    </source>
</evidence>
<comment type="subunit">
    <text evidence="6">Oligomer.</text>
</comment>
<feature type="binding site" evidence="6">
    <location>
        <position position="187"/>
    </location>
    <ligand>
        <name>FMN</name>
        <dbReference type="ChEBI" id="CHEBI:58210"/>
    </ligand>
</feature>
<comment type="function">
    <text evidence="6">Flavin prenyltransferase that catalyzes the synthesis of the prenylated FMN cofactor (prenyl-FMN) for the ferulic acid decarboxylase FDC1. The prenyltransferase is metal-independent and links a dimethylallyl moiety from dimethylallyl monophosphate (DMAP) to the flavin N5 and C6 atoms of FMN.</text>
</comment>
<keyword evidence="2 6" id="KW-0285">Flavoprotein</keyword>
<feature type="binding site" evidence="6">
    <location>
        <position position="233"/>
    </location>
    <ligand>
        <name>dimethylallyl phosphate</name>
        <dbReference type="ChEBI" id="CHEBI:88052"/>
    </ligand>
</feature>
<dbReference type="SUPFAM" id="SSF52507">
    <property type="entry name" value="Homo-oligomeric flavin-containing Cys decarboxylases, HFCD"/>
    <property type="match status" value="1"/>
</dbReference>
<organism evidence="9 10">
    <name type="scientific">Aspergillus parasiticus</name>
    <dbReference type="NCBI Taxonomy" id="5067"/>
    <lineage>
        <taxon>Eukaryota</taxon>
        <taxon>Fungi</taxon>
        <taxon>Dikarya</taxon>
        <taxon>Ascomycota</taxon>
        <taxon>Pezizomycotina</taxon>
        <taxon>Eurotiomycetes</taxon>
        <taxon>Eurotiomycetidae</taxon>
        <taxon>Eurotiales</taxon>
        <taxon>Aspergillaceae</taxon>
        <taxon>Aspergillus</taxon>
        <taxon>Aspergillus subgen. Circumdati</taxon>
    </lineage>
</organism>
<reference evidence="9 10" key="1">
    <citation type="submission" date="2019-04" db="EMBL/GenBank/DDBJ databases">
        <title>Fungal friends and foes A comparative genomics study of 23 Aspergillus species from section Flavi.</title>
        <authorList>
            <consortium name="DOE Joint Genome Institute"/>
            <person name="Kjaerbolling I."/>
            <person name="Vesth T.C."/>
            <person name="Frisvad J.C."/>
            <person name="Nybo J.L."/>
            <person name="Theobald S."/>
            <person name="Kildgaard S."/>
            <person name="Petersen T.I."/>
            <person name="Kuo A."/>
            <person name="Sato A."/>
            <person name="Lyhne E.K."/>
            <person name="Kogle M.E."/>
            <person name="Wiebenga A."/>
            <person name="Kun R.S."/>
            <person name="Lubbers R.J."/>
            <person name="Makela M.R."/>
            <person name="Barry K."/>
            <person name="Chovatia M."/>
            <person name="Clum A."/>
            <person name="Daum C."/>
            <person name="Haridas S."/>
            <person name="He G."/>
            <person name="LaButti K."/>
            <person name="Lipzen A."/>
            <person name="Mondo S."/>
            <person name="Pangilinan J."/>
            <person name="Riley R."/>
            <person name="Salamov A."/>
            <person name="Simmons B.A."/>
            <person name="Magnuson J.K."/>
            <person name="Henrissat B."/>
            <person name="Mortensen U.H."/>
            <person name="Larsen T.O."/>
            <person name="De vries R.P."/>
            <person name="Grigoriev I.V."/>
            <person name="Machida M."/>
            <person name="Baker S.E."/>
            <person name="Andersen M.R."/>
        </authorList>
    </citation>
    <scope>NUCLEOTIDE SEQUENCE [LARGE SCALE GENOMIC DNA]</scope>
    <source>
        <strain evidence="9 10">CBS 117618</strain>
    </source>
</reference>
<feature type="compositionally biased region" description="Pro residues" evidence="7">
    <location>
        <begin position="56"/>
        <end position="65"/>
    </location>
</feature>
<evidence type="ECO:0000313" key="9">
    <source>
        <dbReference type="EMBL" id="KAB8204306.1"/>
    </source>
</evidence>
<dbReference type="FunFam" id="3.40.50.1950:FF:000001">
    <property type="entry name" value="Flavin prenyltransferase UbiX"/>
    <property type="match status" value="1"/>
</dbReference>
<keyword evidence="4 6" id="KW-0808">Transferase</keyword>
<comment type="catalytic activity">
    <reaction evidence="6">
        <text>dimethylallyl phosphate + FMNH2 = prenylated FMNH2 + phosphate</text>
        <dbReference type="Rhea" id="RHEA:37743"/>
        <dbReference type="ChEBI" id="CHEBI:43474"/>
        <dbReference type="ChEBI" id="CHEBI:57618"/>
        <dbReference type="ChEBI" id="CHEBI:87467"/>
        <dbReference type="ChEBI" id="CHEBI:88052"/>
        <dbReference type="EC" id="2.5.1.129"/>
    </reaction>
</comment>
<evidence type="ECO:0000256" key="5">
    <source>
        <dbReference type="ARBA" id="ARBA00060793"/>
    </source>
</evidence>
<gene>
    <name evidence="6" type="primary">PAD1</name>
    <name evidence="9" type="ORF">BDV34DRAFT_197613</name>
</gene>
<feature type="region of interest" description="Disordered" evidence="7">
    <location>
        <begin position="36"/>
        <end position="65"/>
    </location>
</feature>
<dbReference type="InterPro" id="IPR003382">
    <property type="entry name" value="Flavoprotein"/>
</dbReference>
<feature type="domain" description="Flavoprotein" evidence="8">
    <location>
        <begin position="67"/>
        <end position="237"/>
    </location>
</feature>
<dbReference type="NCBIfam" id="NF004685">
    <property type="entry name" value="PRK06029.1"/>
    <property type="match status" value="1"/>
</dbReference>
<feature type="binding site" evidence="6">
    <location>
        <begin position="152"/>
        <end position="155"/>
    </location>
    <ligand>
        <name>FMN</name>
        <dbReference type="ChEBI" id="CHEBI:58210"/>
    </ligand>
</feature>
<comment type="subcellular location">
    <subcellularLocation>
        <location evidence="6">Mitochondrion</location>
    </subcellularLocation>
</comment>
<keyword evidence="6" id="KW-0496">Mitochondrion</keyword>
<dbReference type="OMA" id="GATHIQD"/>
<feature type="binding site" evidence="6">
    <location>
        <begin position="75"/>
        <end position="77"/>
    </location>
    <ligand>
        <name>FMN</name>
        <dbReference type="ChEBI" id="CHEBI:58210"/>
    </ligand>
</feature>
<dbReference type="VEuPathDB" id="FungiDB:BDV34DRAFT_197613"/>
<evidence type="ECO:0000256" key="3">
    <source>
        <dbReference type="ARBA" id="ARBA00022643"/>
    </source>
</evidence>
<dbReference type="Gene3D" id="3.40.50.1950">
    <property type="entry name" value="Flavin prenyltransferase-like"/>
    <property type="match status" value="1"/>
</dbReference>
<keyword evidence="1 6" id="KW-0637">Prenyltransferase</keyword>
<dbReference type="GO" id="GO:0106141">
    <property type="term" value="F:flavin prenyltransferase activity"/>
    <property type="evidence" value="ECO:0007669"/>
    <property type="project" value="UniProtKB-EC"/>
</dbReference>
<evidence type="ECO:0000313" key="10">
    <source>
        <dbReference type="Proteomes" id="UP000326532"/>
    </source>
</evidence>
<evidence type="ECO:0000256" key="1">
    <source>
        <dbReference type="ARBA" id="ARBA00022602"/>
    </source>
</evidence>
<dbReference type="GO" id="GO:0005739">
    <property type="term" value="C:mitochondrion"/>
    <property type="evidence" value="ECO:0007669"/>
    <property type="project" value="UniProtKB-SubCell"/>
</dbReference>
<feature type="binding site" evidence="6">
    <location>
        <position position="101"/>
    </location>
    <ligand>
        <name>FMN</name>
        <dbReference type="ChEBI" id="CHEBI:58210"/>
    </ligand>
</feature>
<evidence type="ECO:0000256" key="2">
    <source>
        <dbReference type="ARBA" id="ARBA00022630"/>
    </source>
</evidence>
<dbReference type="NCBIfam" id="TIGR00421">
    <property type="entry name" value="ubiX_pad"/>
    <property type="match status" value="1"/>
</dbReference>
<keyword evidence="10" id="KW-1185">Reference proteome</keyword>
<accession>A0A5N6DGN0</accession>
<dbReference type="InterPro" id="IPR036551">
    <property type="entry name" value="Flavin_trans-like"/>
</dbReference>
<sequence>MGWIGSAIIVLVGSLLYLTNRFPNLRISHFSHKRDTKAPAMAATEPSPQSTRLQTPPTPPTPPTRPMRIIVAMTGATGAILGIRLLERLREMNVETHLVISRWAVETIKYETKYTANDVRALATRCYPVNDAAAAISSGSFQADGMIIVPCSMRTLSAVRTGFADDLICRAADVTLKERRKLVLVVRETPLSGIHLENMLDLTRYGAVIFPPMPAFYTMPESVDDIVTQSVGRMLDMFGLDAGNFERWDGF</sequence>
<proteinExistence type="inferred from homology"/>
<feature type="compositionally biased region" description="Low complexity" evidence="7">
    <location>
        <begin position="46"/>
        <end position="55"/>
    </location>
</feature>